<dbReference type="PANTHER" id="PTHR34820:SF4">
    <property type="entry name" value="INNER MEMBRANE PROTEIN YEBZ"/>
    <property type="match status" value="1"/>
</dbReference>
<dbReference type="Pfam" id="PF05425">
    <property type="entry name" value="CopD"/>
    <property type="match status" value="1"/>
</dbReference>
<keyword evidence="5 6" id="KW-0472">Membrane</keyword>
<evidence type="ECO:0000256" key="5">
    <source>
        <dbReference type="ARBA" id="ARBA00023136"/>
    </source>
</evidence>
<accession>A0A2T4I413</accession>
<evidence type="ECO:0000313" key="8">
    <source>
        <dbReference type="EMBL" id="PTD24157.1"/>
    </source>
</evidence>
<feature type="transmembrane region" description="Helical" evidence="6">
    <location>
        <begin position="198"/>
        <end position="222"/>
    </location>
</feature>
<evidence type="ECO:0000256" key="1">
    <source>
        <dbReference type="ARBA" id="ARBA00004651"/>
    </source>
</evidence>
<dbReference type="Proteomes" id="UP000241206">
    <property type="component" value="Unassembled WGS sequence"/>
</dbReference>
<keyword evidence="4 6" id="KW-1133">Transmembrane helix</keyword>
<protein>
    <submittedName>
        <fullName evidence="8">Copper resistance protein CopD</fullName>
    </submittedName>
</protein>
<evidence type="ECO:0000256" key="3">
    <source>
        <dbReference type="ARBA" id="ARBA00022692"/>
    </source>
</evidence>
<dbReference type="InterPro" id="IPR008457">
    <property type="entry name" value="Cu-R_CopD_dom"/>
</dbReference>
<keyword evidence="3 6" id="KW-0812">Transmembrane</keyword>
<feature type="transmembrane region" description="Helical" evidence="6">
    <location>
        <begin position="85"/>
        <end position="111"/>
    </location>
</feature>
<comment type="caution">
    <text evidence="8">The sequence shown here is derived from an EMBL/GenBank/DDBJ whole genome shotgun (WGS) entry which is preliminary data.</text>
</comment>
<evidence type="ECO:0000259" key="7">
    <source>
        <dbReference type="Pfam" id="PF05425"/>
    </source>
</evidence>
<dbReference type="AlphaFoldDB" id="A0A2T4I413"/>
<evidence type="ECO:0000256" key="6">
    <source>
        <dbReference type="SAM" id="Phobius"/>
    </source>
</evidence>
<dbReference type="InterPro" id="IPR047689">
    <property type="entry name" value="CopD"/>
</dbReference>
<feature type="transmembrane region" description="Helical" evidence="6">
    <location>
        <begin position="156"/>
        <end position="177"/>
    </location>
</feature>
<evidence type="ECO:0000256" key="2">
    <source>
        <dbReference type="ARBA" id="ARBA00022475"/>
    </source>
</evidence>
<dbReference type="NCBIfam" id="NF033808">
    <property type="entry name" value="copper_CopD"/>
    <property type="match status" value="1"/>
</dbReference>
<dbReference type="GO" id="GO:0005886">
    <property type="term" value="C:plasma membrane"/>
    <property type="evidence" value="ECO:0007669"/>
    <property type="project" value="UniProtKB-SubCell"/>
</dbReference>
<dbReference type="GO" id="GO:0006825">
    <property type="term" value="P:copper ion transport"/>
    <property type="evidence" value="ECO:0007669"/>
    <property type="project" value="InterPro"/>
</dbReference>
<gene>
    <name evidence="8" type="ORF">CV103_07890</name>
</gene>
<reference evidence="8 9" key="1">
    <citation type="submission" date="2017-11" db="EMBL/GenBank/DDBJ databases">
        <title>Sphingomonas oleivorans sp. nov., isolated from oil-contaminated soil.</title>
        <authorList>
            <person name="Wang L."/>
            <person name="Chen L."/>
        </authorList>
    </citation>
    <scope>NUCLEOTIDE SEQUENCE [LARGE SCALE GENOMIC DNA]</scope>
    <source>
        <strain evidence="8 9">K101</strain>
    </source>
</reference>
<comment type="subcellular location">
    <subcellularLocation>
        <location evidence="1">Cell membrane</location>
        <topology evidence="1">Multi-pass membrane protein</topology>
    </subcellularLocation>
</comment>
<evidence type="ECO:0000313" key="9">
    <source>
        <dbReference type="Proteomes" id="UP000241206"/>
    </source>
</evidence>
<feature type="domain" description="Copper resistance protein D" evidence="7">
    <location>
        <begin position="195"/>
        <end position="300"/>
    </location>
</feature>
<feature type="transmembrane region" description="Helical" evidence="6">
    <location>
        <begin position="43"/>
        <end position="65"/>
    </location>
</feature>
<proteinExistence type="predicted"/>
<dbReference type="InterPro" id="IPR032694">
    <property type="entry name" value="CopC/D"/>
</dbReference>
<sequence>MTDIAIIAIRWALYIDLGLLFGLPLFALYTLGGDRIERGYLPIAAMIAILALIGAVLSVVGFAIQAASMAGLPLLHPDFALLRDLLGGTALGTALQVRLAALLVLLLCAALYDRAPRAVTITAGVAGALALGTLAWSGHGAAGEGNAGWVQLAADLVHLLAAGAWLSAIAAFFTLVAGKAVTADIQRVRIAALCLRGFAITGTVLVGLLLVTGIGNGIFLIGPAHIASLWQSTYGLLLLLKLALFAAMLGLAALNRYRLTPALSLAIEQRDTRLALQVLRRSLLIEGGLAVIIFGLVAWLGTLAPPISS</sequence>
<feature type="transmembrane region" description="Helical" evidence="6">
    <location>
        <begin position="283"/>
        <end position="304"/>
    </location>
</feature>
<feature type="transmembrane region" description="Helical" evidence="6">
    <location>
        <begin position="118"/>
        <end position="136"/>
    </location>
</feature>
<organism evidence="8 9">
    <name type="scientific">Edaphosphingomonas fennica</name>
    <dbReference type="NCBI Taxonomy" id="114404"/>
    <lineage>
        <taxon>Bacteria</taxon>
        <taxon>Pseudomonadati</taxon>
        <taxon>Pseudomonadota</taxon>
        <taxon>Alphaproteobacteria</taxon>
        <taxon>Sphingomonadales</taxon>
        <taxon>Rhizorhabdaceae</taxon>
        <taxon>Edaphosphingomonas</taxon>
    </lineage>
</organism>
<feature type="transmembrane region" description="Helical" evidence="6">
    <location>
        <begin position="12"/>
        <end position="31"/>
    </location>
</feature>
<feature type="transmembrane region" description="Helical" evidence="6">
    <location>
        <begin position="234"/>
        <end position="254"/>
    </location>
</feature>
<name>A0A2T4I413_9SPHN</name>
<keyword evidence="9" id="KW-1185">Reference proteome</keyword>
<evidence type="ECO:0000256" key="4">
    <source>
        <dbReference type="ARBA" id="ARBA00022989"/>
    </source>
</evidence>
<dbReference type="RefSeq" id="WP_107394566.1">
    <property type="nucleotide sequence ID" value="NZ_PHHF01000035.1"/>
</dbReference>
<keyword evidence="2" id="KW-1003">Cell membrane</keyword>
<dbReference type="EMBL" id="PHHF01000035">
    <property type="protein sequence ID" value="PTD24157.1"/>
    <property type="molecule type" value="Genomic_DNA"/>
</dbReference>
<dbReference type="PANTHER" id="PTHR34820">
    <property type="entry name" value="INNER MEMBRANE PROTEIN YEBZ"/>
    <property type="match status" value="1"/>
</dbReference>